<feature type="region of interest" description="Disordered" evidence="7">
    <location>
        <begin position="389"/>
        <end position="412"/>
    </location>
</feature>
<comment type="subunit">
    <text evidence="3">Monomer.</text>
</comment>
<accession>E9HV20</accession>
<evidence type="ECO:0000256" key="7">
    <source>
        <dbReference type="SAM" id="MobiDB-lite"/>
    </source>
</evidence>
<reference evidence="8 9" key="1">
    <citation type="journal article" date="2011" name="Science">
        <title>The ecoresponsive genome of Daphnia pulex.</title>
        <authorList>
            <person name="Colbourne J.K."/>
            <person name="Pfrender M.E."/>
            <person name="Gilbert D."/>
            <person name="Thomas W.K."/>
            <person name="Tucker A."/>
            <person name="Oakley T.H."/>
            <person name="Tokishita S."/>
            <person name="Aerts A."/>
            <person name="Arnold G.J."/>
            <person name="Basu M.K."/>
            <person name="Bauer D.J."/>
            <person name="Caceres C.E."/>
            <person name="Carmel L."/>
            <person name="Casola C."/>
            <person name="Choi J.H."/>
            <person name="Detter J.C."/>
            <person name="Dong Q."/>
            <person name="Dusheyko S."/>
            <person name="Eads B.D."/>
            <person name="Frohlich T."/>
            <person name="Geiler-Samerotte K.A."/>
            <person name="Gerlach D."/>
            <person name="Hatcher P."/>
            <person name="Jogdeo S."/>
            <person name="Krijgsveld J."/>
            <person name="Kriventseva E.V."/>
            <person name="Kultz D."/>
            <person name="Laforsch C."/>
            <person name="Lindquist E."/>
            <person name="Lopez J."/>
            <person name="Manak J.R."/>
            <person name="Muller J."/>
            <person name="Pangilinan J."/>
            <person name="Patwardhan R.P."/>
            <person name="Pitluck S."/>
            <person name="Pritham E.J."/>
            <person name="Rechtsteiner A."/>
            <person name="Rho M."/>
            <person name="Rogozin I.B."/>
            <person name="Sakarya O."/>
            <person name="Salamov A."/>
            <person name="Schaack S."/>
            <person name="Shapiro H."/>
            <person name="Shiga Y."/>
            <person name="Skalitzky C."/>
            <person name="Smith Z."/>
            <person name="Souvorov A."/>
            <person name="Sung W."/>
            <person name="Tang Z."/>
            <person name="Tsuchiya D."/>
            <person name="Tu H."/>
            <person name="Vos H."/>
            <person name="Wang M."/>
            <person name="Wolf Y.I."/>
            <person name="Yamagata H."/>
            <person name="Yamada T."/>
            <person name="Ye Y."/>
            <person name="Shaw J.R."/>
            <person name="Andrews J."/>
            <person name="Crease T.J."/>
            <person name="Tang H."/>
            <person name="Lucas S.M."/>
            <person name="Robertson H.M."/>
            <person name="Bork P."/>
            <person name="Koonin E.V."/>
            <person name="Zdobnov E.M."/>
            <person name="Grigoriev I.V."/>
            <person name="Lynch M."/>
            <person name="Boore J.L."/>
        </authorList>
    </citation>
    <scope>NUCLEOTIDE SEQUENCE [LARGE SCALE GENOMIC DNA]</scope>
</reference>
<dbReference type="KEGG" id="dpx:DAPPUDRAFT_334226"/>
<dbReference type="PANTHER" id="PTHR11220">
    <property type="entry name" value="HEME-BINDING PROTEIN-RELATED"/>
    <property type="match status" value="1"/>
</dbReference>
<dbReference type="eggNOG" id="ENOG502RXJR">
    <property type="taxonomic scope" value="Eukaryota"/>
</dbReference>
<sequence length="412" mass="46580">MVQQLKASRSGTKGHMTRSIGLINGYANKVMNQQEANSLEVLEGKLKGLYETYVIASRDILEKLRASKATQEELDEEQTITLQTQDEILGARAIIKQKKQEWLDDERDRRLLTLFQATNQASNLAANQATKLREDLAEDVEVGNPEPIQEPEEDPNPTTPEQKIDLAVVDATPATEETDDVVEDVEPDATGSVNGPTRRTSLYIFYTAPYTVLRKEKEYEERLYPAQKWVKTQTESISKDSASSAMFWKLFNYISGQNDKKTKVPMTAPVSVFIEPGSGPNCESTFTMAFNVPAAFQDDTPQPTESDVTIEERPEFKVLARTYGGFSNDRVTQQERQNLFDSLAEEDKQLVNQTGPYYYAGYDPPFKLFYRRNEVWMIPQSELNLPLDAESQQHTTVAKPISSCDEKNESDN</sequence>
<evidence type="ECO:0000256" key="3">
    <source>
        <dbReference type="ARBA" id="ARBA00011245"/>
    </source>
</evidence>
<evidence type="ECO:0000256" key="6">
    <source>
        <dbReference type="ARBA" id="ARBA00040755"/>
    </source>
</evidence>
<protein>
    <recommendedName>
        <fullName evidence="6">Heme-binding protein 1</fullName>
    </recommendedName>
</protein>
<dbReference type="EMBL" id="GL732834">
    <property type="protein sequence ID" value="EFX64407.1"/>
    <property type="molecule type" value="Genomic_DNA"/>
</dbReference>
<evidence type="ECO:0000256" key="2">
    <source>
        <dbReference type="ARBA" id="ARBA00009817"/>
    </source>
</evidence>
<dbReference type="HOGENOM" id="CLU_667758_0_0_1"/>
<dbReference type="InParanoid" id="E9HV20"/>
<comment type="function">
    <text evidence="5">May bind free porphyrinogens that may be present in the cell and thus facilitate removal of these potentially toxic compound. Binds with a high affinity to one molecule of heme or porphyrins. It binds metalloporphyrins, free porphyrins and N-methylprotoporphyrin with similar affinities.</text>
</comment>
<evidence type="ECO:0000256" key="5">
    <source>
        <dbReference type="ARBA" id="ARBA00037673"/>
    </source>
</evidence>
<dbReference type="GO" id="GO:0005737">
    <property type="term" value="C:cytoplasm"/>
    <property type="evidence" value="ECO:0007669"/>
    <property type="project" value="UniProtKB-SubCell"/>
</dbReference>
<dbReference type="InterPro" id="IPR011256">
    <property type="entry name" value="Reg_factor_effector_dom_sf"/>
</dbReference>
<gene>
    <name evidence="8" type="ORF">DAPPUDRAFT_334226</name>
</gene>
<proteinExistence type="inferred from homology"/>
<comment type="subcellular location">
    <subcellularLocation>
        <location evidence="1">Cytoplasm</location>
    </subcellularLocation>
</comment>
<keyword evidence="4" id="KW-0963">Cytoplasm</keyword>
<dbReference type="Pfam" id="PF04832">
    <property type="entry name" value="SOUL"/>
    <property type="match status" value="1"/>
</dbReference>
<evidence type="ECO:0000313" key="8">
    <source>
        <dbReference type="EMBL" id="EFX64407.1"/>
    </source>
</evidence>
<dbReference type="FunFam" id="3.20.80.10:FF:000003">
    <property type="entry name" value="Heme-binding protein 1"/>
    <property type="match status" value="1"/>
</dbReference>
<keyword evidence="9" id="KW-1185">Reference proteome</keyword>
<organism evidence="8 9">
    <name type="scientific">Daphnia pulex</name>
    <name type="common">Water flea</name>
    <dbReference type="NCBI Taxonomy" id="6669"/>
    <lineage>
        <taxon>Eukaryota</taxon>
        <taxon>Metazoa</taxon>
        <taxon>Ecdysozoa</taxon>
        <taxon>Arthropoda</taxon>
        <taxon>Crustacea</taxon>
        <taxon>Branchiopoda</taxon>
        <taxon>Diplostraca</taxon>
        <taxon>Cladocera</taxon>
        <taxon>Anomopoda</taxon>
        <taxon>Daphniidae</taxon>
        <taxon>Daphnia</taxon>
    </lineage>
</organism>
<name>E9HV20_DAPPU</name>
<comment type="similarity">
    <text evidence="2">Belongs to the HEBP family.</text>
</comment>
<dbReference type="AlphaFoldDB" id="E9HV20"/>
<dbReference type="Gene3D" id="3.20.80.10">
    <property type="entry name" value="Regulatory factor, effector binding domain"/>
    <property type="match status" value="1"/>
</dbReference>
<evidence type="ECO:0000313" key="9">
    <source>
        <dbReference type="Proteomes" id="UP000000305"/>
    </source>
</evidence>
<dbReference type="STRING" id="6669.E9HV20"/>
<dbReference type="SUPFAM" id="SSF55136">
    <property type="entry name" value="Probable bacterial effector-binding domain"/>
    <property type="match status" value="1"/>
</dbReference>
<dbReference type="Proteomes" id="UP000000305">
    <property type="component" value="Unassembled WGS sequence"/>
</dbReference>
<dbReference type="PANTHER" id="PTHR11220:SF1">
    <property type="entry name" value="HEME-BINDING PROTEIN 2"/>
    <property type="match status" value="1"/>
</dbReference>
<dbReference type="InterPro" id="IPR006917">
    <property type="entry name" value="SOUL_heme-bd"/>
</dbReference>
<evidence type="ECO:0000256" key="1">
    <source>
        <dbReference type="ARBA" id="ARBA00004496"/>
    </source>
</evidence>
<evidence type="ECO:0000256" key="4">
    <source>
        <dbReference type="ARBA" id="ARBA00022490"/>
    </source>
</evidence>
<dbReference type="OrthoDB" id="6424451at2759"/>